<dbReference type="SMART" id="SM00304">
    <property type="entry name" value="HAMP"/>
    <property type="match status" value="1"/>
</dbReference>
<keyword evidence="10" id="KW-1185">Reference proteome</keyword>
<dbReference type="InterPro" id="IPR024478">
    <property type="entry name" value="HlyB_4HB_MCP"/>
</dbReference>
<evidence type="ECO:0000259" key="7">
    <source>
        <dbReference type="PROSITE" id="PS50111"/>
    </source>
</evidence>
<dbReference type="Pfam" id="PF00015">
    <property type="entry name" value="MCPsignal"/>
    <property type="match status" value="1"/>
</dbReference>
<keyword evidence="6" id="KW-0472">Membrane</keyword>
<proteinExistence type="inferred from homology"/>
<dbReference type="Gene3D" id="1.10.287.950">
    <property type="entry name" value="Methyl-accepting chemotaxis protein"/>
    <property type="match status" value="1"/>
</dbReference>
<evidence type="ECO:0000256" key="1">
    <source>
        <dbReference type="ARBA" id="ARBA00004370"/>
    </source>
</evidence>
<organism evidence="9 10">
    <name type="scientific">Comamonas terrigena</name>
    <dbReference type="NCBI Taxonomy" id="32013"/>
    <lineage>
        <taxon>Bacteria</taxon>
        <taxon>Pseudomonadati</taxon>
        <taxon>Pseudomonadota</taxon>
        <taxon>Betaproteobacteria</taxon>
        <taxon>Burkholderiales</taxon>
        <taxon>Comamonadaceae</taxon>
        <taxon>Comamonas</taxon>
    </lineage>
</organism>
<dbReference type="GeneID" id="80802470"/>
<comment type="caution">
    <text evidence="9">The sequence shown here is derived from an EMBL/GenBank/DDBJ whole genome shotgun (WGS) entry which is preliminary data.</text>
</comment>
<dbReference type="STRING" id="1219032.GCA_001515545_00907"/>
<dbReference type="Proteomes" id="UP000220246">
    <property type="component" value="Unassembled WGS sequence"/>
</dbReference>
<evidence type="ECO:0000259" key="8">
    <source>
        <dbReference type="PROSITE" id="PS50885"/>
    </source>
</evidence>
<protein>
    <submittedName>
        <fullName evidence="9">Methyl-accepting chemotaxis protein</fullName>
    </submittedName>
</protein>
<dbReference type="GO" id="GO:0006935">
    <property type="term" value="P:chemotaxis"/>
    <property type="evidence" value="ECO:0007669"/>
    <property type="project" value="InterPro"/>
</dbReference>
<evidence type="ECO:0000313" key="10">
    <source>
        <dbReference type="Proteomes" id="UP000220246"/>
    </source>
</evidence>
<dbReference type="Pfam" id="PF00672">
    <property type="entry name" value="HAMP"/>
    <property type="match status" value="1"/>
</dbReference>
<sequence length="555" mass="59376">MKQVSIRARLWRLVISLLVLVATSALALMWQLQVANQRLSTIYNDRVLPMQQLKVAADSYSVKLIEVATKVYVQQILPEHGQQMLAEQRQRMDGMWAAYLATDLLDSEKELIQRIEGLKEAAQPRLKELDSILTNYDMERMSAFIEYRLFPTVTPLAKAFDELIDIQTTEAQAAYEHANADYQRLLAVSAAVLLAAIALALWTGRRLIRAIIEPLNEAVQVAETVARGDLTAHISHQGNDEVGRLLSALRTMNSNLSQVVGRIRAGSESIATGASQITMGNNDLSQRTETQASNLQQTAASMEQLTATVRHNTDAAAQASHLAVRAADTARQGGDAMQQVTRTMQSISASSSKIADIIGVIDGIAFQTNILALNAAVEAARAGEQGRGFAVVAGEVRSLAGRSAEAAKEIKALIQQSVDQVGSGARLVDSAGGTIQDIVEQVQQVSALINEINSASQEQARGISQVSDAVNQLDQVTQQNAALVEESAAAASSLNQQAHQLTDVVATFTLDQSQSSAQAVELPGSALQAPALAPAALAPATPRALPRQEAVTAEA</sequence>
<accession>A0A2A7UXX8</accession>
<reference evidence="10" key="1">
    <citation type="submission" date="2017-09" db="EMBL/GenBank/DDBJ databases">
        <title>FDA dAtabase for Regulatory Grade micrObial Sequences (FDA-ARGOS): Supporting development and validation of Infectious Disease Dx tests.</title>
        <authorList>
            <person name="Minogue T."/>
            <person name="Wolcott M."/>
            <person name="Wasieloski L."/>
            <person name="Aguilar W."/>
            <person name="Moore D."/>
            <person name="Tallon L."/>
            <person name="Sadzewicz L."/>
            <person name="Ott S."/>
            <person name="Zhao X."/>
            <person name="Nagaraj S."/>
            <person name="Vavikolanu K."/>
            <person name="Aluvathingal J."/>
            <person name="Nadendla S."/>
            <person name="Sichtig H."/>
        </authorList>
    </citation>
    <scope>NUCLEOTIDE SEQUENCE [LARGE SCALE GENOMIC DNA]</scope>
    <source>
        <strain evidence="10">FDAARGOS_394</strain>
    </source>
</reference>
<dbReference type="CDD" id="cd06225">
    <property type="entry name" value="HAMP"/>
    <property type="match status" value="1"/>
</dbReference>
<keyword evidence="6" id="KW-1133">Transmembrane helix</keyword>
<dbReference type="GO" id="GO:0005886">
    <property type="term" value="C:plasma membrane"/>
    <property type="evidence" value="ECO:0007669"/>
    <property type="project" value="TreeGrafter"/>
</dbReference>
<evidence type="ECO:0000256" key="2">
    <source>
        <dbReference type="ARBA" id="ARBA00022481"/>
    </source>
</evidence>
<gene>
    <name evidence="9" type="ORF">CRM82_17735</name>
</gene>
<evidence type="ECO:0000256" key="5">
    <source>
        <dbReference type="SAM" id="Coils"/>
    </source>
</evidence>
<dbReference type="InterPro" id="IPR051310">
    <property type="entry name" value="MCP_chemotaxis"/>
</dbReference>
<dbReference type="GO" id="GO:0004888">
    <property type="term" value="F:transmembrane signaling receptor activity"/>
    <property type="evidence" value="ECO:0007669"/>
    <property type="project" value="InterPro"/>
</dbReference>
<dbReference type="PRINTS" id="PR00260">
    <property type="entry name" value="CHEMTRNSDUCR"/>
</dbReference>
<evidence type="ECO:0000313" key="9">
    <source>
        <dbReference type="EMBL" id="PEH90185.1"/>
    </source>
</evidence>
<name>A0A2A7UXX8_COMTR</name>
<keyword evidence="6" id="KW-0812">Transmembrane</keyword>
<dbReference type="RefSeq" id="WP_083520283.1">
    <property type="nucleotide sequence ID" value="NZ_JAOBYP010000007.1"/>
</dbReference>
<feature type="coiled-coil region" evidence="5">
    <location>
        <begin position="438"/>
        <end position="486"/>
    </location>
</feature>
<dbReference type="FunFam" id="1.10.287.950:FF:000001">
    <property type="entry name" value="Methyl-accepting chemotaxis sensory transducer"/>
    <property type="match status" value="1"/>
</dbReference>
<dbReference type="EMBL" id="PDEA01000001">
    <property type="protein sequence ID" value="PEH90185.1"/>
    <property type="molecule type" value="Genomic_DNA"/>
</dbReference>
<evidence type="ECO:0000256" key="6">
    <source>
        <dbReference type="SAM" id="Phobius"/>
    </source>
</evidence>
<dbReference type="Pfam" id="PF12729">
    <property type="entry name" value="4HB_MCP_1"/>
    <property type="match status" value="1"/>
</dbReference>
<dbReference type="AlphaFoldDB" id="A0A2A7UXX8"/>
<dbReference type="PANTHER" id="PTHR43531:SF14">
    <property type="entry name" value="METHYL-ACCEPTING CHEMOTAXIS PROTEIN I-RELATED"/>
    <property type="match status" value="1"/>
</dbReference>
<keyword evidence="2" id="KW-0488">Methylation</keyword>
<feature type="domain" description="HAMP" evidence="8">
    <location>
        <begin position="209"/>
        <end position="261"/>
    </location>
</feature>
<evidence type="ECO:0000256" key="4">
    <source>
        <dbReference type="PROSITE-ProRule" id="PRU00284"/>
    </source>
</evidence>
<keyword evidence="4" id="KW-0807">Transducer</keyword>
<dbReference type="PANTHER" id="PTHR43531">
    <property type="entry name" value="PROTEIN ICFG"/>
    <property type="match status" value="1"/>
</dbReference>
<dbReference type="CDD" id="cd11386">
    <property type="entry name" value="MCP_signal"/>
    <property type="match status" value="1"/>
</dbReference>
<dbReference type="InterPro" id="IPR004090">
    <property type="entry name" value="Chemotax_Me-accpt_rcpt"/>
</dbReference>
<feature type="transmembrane region" description="Helical" evidence="6">
    <location>
        <begin position="185"/>
        <end position="202"/>
    </location>
</feature>
<dbReference type="InterPro" id="IPR003660">
    <property type="entry name" value="HAMP_dom"/>
</dbReference>
<evidence type="ECO:0000256" key="3">
    <source>
        <dbReference type="ARBA" id="ARBA00029447"/>
    </source>
</evidence>
<dbReference type="PROSITE" id="PS50111">
    <property type="entry name" value="CHEMOTAXIS_TRANSDUC_2"/>
    <property type="match status" value="1"/>
</dbReference>
<dbReference type="InterPro" id="IPR004089">
    <property type="entry name" value="MCPsignal_dom"/>
</dbReference>
<comment type="subcellular location">
    <subcellularLocation>
        <location evidence="1">Membrane</location>
    </subcellularLocation>
</comment>
<keyword evidence="5" id="KW-0175">Coiled coil</keyword>
<dbReference type="SUPFAM" id="SSF58104">
    <property type="entry name" value="Methyl-accepting chemotaxis protein (MCP) signaling domain"/>
    <property type="match status" value="1"/>
</dbReference>
<feature type="domain" description="Methyl-accepting transducer" evidence="7">
    <location>
        <begin position="266"/>
        <end position="495"/>
    </location>
</feature>
<dbReference type="SMART" id="SM00283">
    <property type="entry name" value="MA"/>
    <property type="match status" value="1"/>
</dbReference>
<dbReference type="GO" id="GO:0007165">
    <property type="term" value="P:signal transduction"/>
    <property type="evidence" value="ECO:0007669"/>
    <property type="project" value="UniProtKB-KW"/>
</dbReference>
<comment type="similarity">
    <text evidence="3">Belongs to the methyl-accepting chemotaxis (MCP) protein family.</text>
</comment>
<dbReference type="PROSITE" id="PS50885">
    <property type="entry name" value="HAMP"/>
    <property type="match status" value="1"/>
</dbReference>